<feature type="modified residue" description="Phosphohistidine" evidence="6">
    <location>
        <position position="152"/>
    </location>
</feature>
<dbReference type="InterPro" id="IPR003594">
    <property type="entry name" value="HATPase_dom"/>
</dbReference>
<feature type="domain" description="Histidine kinase" evidence="8">
    <location>
        <begin position="287"/>
        <end position="490"/>
    </location>
</feature>
<dbReference type="PROSITE" id="PS50109">
    <property type="entry name" value="HIS_KIN"/>
    <property type="match status" value="1"/>
</dbReference>
<dbReference type="PANTHER" id="PTHR43395">
    <property type="entry name" value="SENSOR HISTIDINE KINASE CHEA"/>
    <property type="match status" value="1"/>
</dbReference>
<dbReference type="InterPro" id="IPR005467">
    <property type="entry name" value="His_kinase_dom"/>
</dbReference>
<dbReference type="PROSITE" id="PS50894">
    <property type="entry name" value="HPT"/>
    <property type="match status" value="1"/>
</dbReference>
<keyword evidence="5" id="KW-0418">Kinase</keyword>
<dbReference type="Proteomes" id="UP000440224">
    <property type="component" value="Unassembled WGS sequence"/>
</dbReference>
<evidence type="ECO:0000256" key="6">
    <source>
        <dbReference type="PROSITE-ProRule" id="PRU00110"/>
    </source>
</evidence>
<evidence type="ECO:0000256" key="2">
    <source>
        <dbReference type="ARBA" id="ARBA00012438"/>
    </source>
</evidence>
<dbReference type="Gene3D" id="1.20.120.160">
    <property type="entry name" value="HPT domain"/>
    <property type="match status" value="1"/>
</dbReference>
<organism evidence="10 11">
    <name type="scientific">Polyangium spumosum</name>
    <dbReference type="NCBI Taxonomy" id="889282"/>
    <lineage>
        <taxon>Bacteria</taxon>
        <taxon>Pseudomonadati</taxon>
        <taxon>Myxococcota</taxon>
        <taxon>Polyangia</taxon>
        <taxon>Polyangiales</taxon>
        <taxon>Polyangiaceae</taxon>
        <taxon>Polyangium</taxon>
    </lineage>
</organism>
<dbReference type="EMBL" id="WJIE01000020">
    <property type="protein sequence ID" value="MRG97711.1"/>
    <property type="molecule type" value="Genomic_DNA"/>
</dbReference>
<evidence type="ECO:0000256" key="7">
    <source>
        <dbReference type="SAM" id="MobiDB-lite"/>
    </source>
</evidence>
<dbReference type="Gene3D" id="3.30.565.10">
    <property type="entry name" value="Histidine kinase-like ATPase, C-terminal domain"/>
    <property type="match status" value="1"/>
</dbReference>
<dbReference type="InterPro" id="IPR036890">
    <property type="entry name" value="HATPase_C_sf"/>
</dbReference>
<dbReference type="GO" id="GO:0000155">
    <property type="term" value="F:phosphorelay sensor kinase activity"/>
    <property type="evidence" value="ECO:0007669"/>
    <property type="project" value="UniProtKB-ARBA"/>
</dbReference>
<feature type="domain" description="HPt" evidence="9">
    <location>
        <begin position="105"/>
        <end position="212"/>
    </location>
</feature>
<name>A0A6N7QA05_9BACT</name>
<dbReference type="EC" id="2.7.13.3" evidence="2"/>
<evidence type="ECO:0000259" key="8">
    <source>
        <dbReference type="PROSITE" id="PS50109"/>
    </source>
</evidence>
<dbReference type="SUPFAM" id="SSF47226">
    <property type="entry name" value="Histidine-containing phosphotransfer domain, HPT domain"/>
    <property type="match status" value="1"/>
</dbReference>
<gene>
    <name evidence="10" type="ORF">GF068_38180</name>
</gene>
<feature type="region of interest" description="Disordered" evidence="7">
    <location>
        <begin position="1"/>
        <end position="36"/>
    </location>
</feature>
<dbReference type="SMART" id="SM00387">
    <property type="entry name" value="HATPase_c"/>
    <property type="match status" value="1"/>
</dbReference>
<dbReference type="InterPro" id="IPR051315">
    <property type="entry name" value="Bact_Chemotaxis_CheA"/>
</dbReference>
<keyword evidence="3 6" id="KW-0597">Phosphoprotein</keyword>
<sequence length="601" mass="63669">MRRFSSSSARSRSSTVRPGPSAFASPSAARAAGGTIPTAMKSTIENGFLMRWAPTRPYRAAPSSSSVDCAHAPPSDSVGCLPARGPVVVRTRVRSCRVARAALSSAALPSELVVRFRGVALTRLDRVEGHWGNFMHGEGGLELAAEMQQELHTLKGEARMMHFGGLATLCHALEGLVAAVARRGRRVPEDVDPVVTMAIRFMVVILRRKDAAPAAGMDVDGFVRQIEEVLAEISADAEPEAPVPVPEPRSAAFDLPDRVSMVTQQRLAALAARVFVEHVAAGRARGRLGDVFRALAEEVGSLSAIPLAPRLSPHEEAARALAESLGKDVRVAFDVGDVRVRAEVAEAVEVVLLHALRNAVDHGVERPEVRRAAGKPERASIVVSARQKGAEVEMSVEDDGAGVNFDAVRERVVDLGLSTAEGAARARDDDLTELLFRPGMSTRTEVTDVSGRGIGLDAARAAIQRVGGRVALSTRRGQGATLRIRVPQASHLLPVVCFPARGADLVLAVATSGGVRVVPAEGGMPAVDPVEYFDMAPPGGARSGEGVRIEVRRGEARFTLRGGGEPWAALATRLCPTADECPAEIVCVDGMDVLLVRPEVF</sequence>
<dbReference type="CDD" id="cd00088">
    <property type="entry name" value="HPT"/>
    <property type="match status" value="1"/>
</dbReference>
<dbReference type="AlphaFoldDB" id="A0A6N7QA05"/>
<dbReference type="InterPro" id="IPR004358">
    <property type="entry name" value="Sig_transdc_His_kin-like_C"/>
</dbReference>
<evidence type="ECO:0000313" key="11">
    <source>
        <dbReference type="Proteomes" id="UP000440224"/>
    </source>
</evidence>
<keyword evidence="4" id="KW-0808">Transferase</keyword>
<dbReference type="InterPro" id="IPR036641">
    <property type="entry name" value="HPT_dom_sf"/>
</dbReference>
<dbReference type="Pfam" id="PF01627">
    <property type="entry name" value="Hpt"/>
    <property type="match status" value="1"/>
</dbReference>
<comment type="caution">
    <text evidence="10">The sequence shown here is derived from an EMBL/GenBank/DDBJ whole genome shotgun (WGS) entry which is preliminary data.</text>
</comment>
<dbReference type="PANTHER" id="PTHR43395:SF10">
    <property type="entry name" value="CHEMOTAXIS PROTEIN CHEA"/>
    <property type="match status" value="1"/>
</dbReference>
<dbReference type="SUPFAM" id="SSF55874">
    <property type="entry name" value="ATPase domain of HSP90 chaperone/DNA topoisomerase II/histidine kinase"/>
    <property type="match status" value="1"/>
</dbReference>
<dbReference type="FunFam" id="3.30.565.10:FF:000016">
    <property type="entry name" value="Chemotaxis protein CheA, putative"/>
    <property type="match status" value="1"/>
</dbReference>
<feature type="compositionally biased region" description="Low complexity" evidence="7">
    <location>
        <begin position="1"/>
        <end position="34"/>
    </location>
</feature>
<dbReference type="PRINTS" id="PR00344">
    <property type="entry name" value="BCTRLSENSOR"/>
</dbReference>
<evidence type="ECO:0000256" key="3">
    <source>
        <dbReference type="ARBA" id="ARBA00022553"/>
    </source>
</evidence>
<reference evidence="10 11" key="1">
    <citation type="submission" date="2019-10" db="EMBL/GenBank/DDBJ databases">
        <title>A soil myxobacterium in the family Polyangiaceae.</title>
        <authorList>
            <person name="Li Y."/>
            <person name="Wang J."/>
        </authorList>
    </citation>
    <scope>NUCLEOTIDE SEQUENCE [LARGE SCALE GENOMIC DNA]</scope>
    <source>
        <strain evidence="10 11">DSM 14734</strain>
    </source>
</reference>
<evidence type="ECO:0000259" key="9">
    <source>
        <dbReference type="PROSITE" id="PS50894"/>
    </source>
</evidence>
<evidence type="ECO:0000313" key="10">
    <source>
        <dbReference type="EMBL" id="MRG97711.1"/>
    </source>
</evidence>
<comment type="catalytic activity">
    <reaction evidence="1">
        <text>ATP + protein L-histidine = ADP + protein N-phospho-L-histidine.</text>
        <dbReference type="EC" id="2.7.13.3"/>
    </reaction>
</comment>
<dbReference type="Pfam" id="PF02518">
    <property type="entry name" value="HATPase_c"/>
    <property type="match status" value="1"/>
</dbReference>
<evidence type="ECO:0000256" key="4">
    <source>
        <dbReference type="ARBA" id="ARBA00022679"/>
    </source>
</evidence>
<keyword evidence="11" id="KW-1185">Reference proteome</keyword>
<evidence type="ECO:0000256" key="5">
    <source>
        <dbReference type="ARBA" id="ARBA00022777"/>
    </source>
</evidence>
<accession>A0A6N7QA05</accession>
<proteinExistence type="predicted"/>
<protein>
    <recommendedName>
        <fullName evidence="2">histidine kinase</fullName>
        <ecNumber evidence="2">2.7.13.3</ecNumber>
    </recommendedName>
</protein>
<dbReference type="InterPro" id="IPR008207">
    <property type="entry name" value="Sig_transdc_His_kin_Hpt_dom"/>
</dbReference>
<dbReference type="OrthoDB" id="5491538at2"/>
<evidence type="ECO:0000256" key="1">
    <source>
        <dbReference type="ARBA" id="ARBA00000085"/>
    </source>
</evidence>